<evidence type="ECO:0000313" key="5">
    <source>
        <dbReference type="Proteomes" id="UP000218231"/>
    </source>
</evidence>
<dbReference type="InterPro" id="IPR001590">
    <property type="entry name" value="Peptidase_M12B"/>
</dbReference>
<feature type="signal peptide" evidence="2">
    <location>
        <begin position="1"/>
        <end position="18"/>
    </location>
</feature>
<dbReference type="EMBL" id="LIAE01010293">
    <property type="protein sequence ID" value="PAV63772.1"/>
    <property type="molecule type" value="Genomic_DNA"/>
</dbReference>
<evidence type="ECO:0000256" key="2">
    <source>
        <dbReference type="SAM" id="SignalP"/>
    </source>
</evidence>
<dbReference type="SUPFAM" id="SSF55486">
    <property type="entry name" value="Metalloproteases ('zincins'), catalytic domain"/>
    <property type="match status" value="1"/>
</dbReference>
<comment type="caution">
    <text evidence="1">Lacks conserved residue(s) required for the propagation of feature annotation.</text>
</comment>
<feature type="binding site" evidence="1">
    <location>
        <position position="250"/>
    </location>
    <ligand>
        <name>Zn(2+)</name>
        <dbReference type="ChEBI" id="CHEBI:29105"/>
        <note>catalytic</note>
    </ligand>
</feature>
<dbReference type="Pfam" id="PF01421">
    <property type="entry name" value="Reprolysin"/>
    <property type="match status" value="1"/>
</dbReference>
<dbReference type="GO" id="GO:0046872">
    <property type="term" value="F:metal ion binding"/>
    <property type="evidence" value="ECO:0007669"/>
    <property type="project" value="UniProtKB-KW"/>
</dbReference>
<evidence type="ECO:0000256" key="1">
    <source>
        <dbReference type="PROSITE-ProRule" id="PRU00276"/>
    </source>
</evidence>
<feature type="active site" evidence="1">
    <location>
        <position position="247"/>
    </location>
</feature>
<comment type="caution">
    <text evidence="4">The sequence shown here is derived from an EMBL/GenBank/DDBJ whole genome shotgun (WGS) entry which is preliminary data.</text>
</comment>
<feature type="chain" id="PRO_5012674627" description="Peptidase M12B domain-containing protein" evidence="2">
    <location>
        <begin position="19"/>
        <end position="407"/>
    </location>
</feature>
<evidence type="ECO:0000259" key="3">
    <source>
        <dbReference type="PROSITE" id="PS50215"/>
    </source>
</evidence>
<dbReference type="GO" id="GO:0004222">
    <property type="term" value="F:metalloendopeptidase activity"/>
    <property type="evidence" value="ECO:0007669"/>
    <property type="project" value="InterPro"/>
</dbReference>
<dbReference type="GO" id="GO:0006509">
    <property type="term" value="P:membrane protein ectodomain proteolysis"/>
    <property type="evidence" value="ECO:0007669"/>
    <property type="project" value="TreeGrafter"/>
</dbReference>
<dbReference type="PANTHER" id="PTHR11905">
    <property type="entry name" value="ADAM A DISINTEGRIN AND METALLOPROTEASE DOMAIN"/>
    <property type="match status" value="1"/>
</dbReference>
<dbReference type="PROSITE" id="PS50215">
    <property type="entry name" value="ADAM_MEPRO"/>
    <property type="match status" value="1"/>
</dbReference>
<dbReference type="STRING" id="2018661.A0A2A2JQE4"/>
<dbReference type="OrthoDB" id="10035764at2759"/>
<feature type="binding site" evidence="1">
    <location>
        <position position="246"/>
    </location>
    <ligand>
        <name>Zn(2+)</name>
        <dbReference type="ChEBI" id="CHEBI:29105"/>
        <note>catalytic</note>
    </ligand>
</feature>
<name>A0A2A2JQE4_9BILA</name>
<dbReference type="Gene3D" id="3.40.390.10">
    <property type="entry name" value="Collagenase (Catalytic Domain)"/>
    <property type="match status" value="1"/>
</dbReference>
<keyword evidence="2" id="KW-0732">Signal</keyword>
<feature type="domain" description="Peptidase M12B" evidence="3">
    <location>
        <begin position="162"/>
        <end position="306"/>
    </location>
</feature>
<organism evidence="4 5">
    <name type="scientific">Diploscapter pachys</name>
    <dbReference type="NCBI Taxonomy" id="2018661"/>
    <lineage>
        <taxon>Eukaryota</taxon>
        <taxon>Metazoa</taxon>
        <taxon>Ecdysozoa</taxon>
        <taxon>Nematoda</taxon>
        <taxon>Chromadorea</taxon>
        <taxon>Rhabditida</taxon>
        <taxon>Rhabditina</taxon>
        <taxon>Rhabditomorpha</taxon>
        <taxon>Rhabditoidea</taxon>
        <taxon>Rhabditidae</taxon>
        <taxon>Diploscapter</taxon>
    </lineage>
</organism>
<sequence>MRIEIAAILLTALHLGNSAKIHLRKKIKHGGVAFTKVHKYTNETLPVVNKALSTELALDIFMVADFSLYRGAVDMFKGDEVAGEHFTSLYLNAIFEQMRIIYEGIQIYEDGQNIRLSLAGTFITKREEDCPMMNSFEKEFDIERGNYTYEDDNTTLSFQAENSTEMSYTLNAHLAIDRVTAWVKKHADFLPKHDHAVFITKFDLLSVHGESATQGMAYVGNICSLGDSSSVVEDIGAANTAFIAAHELGHSLGSFHDLISKSGGCSSLDNFLMAASMSPEPSKIKNTRQFSECSKKAIAENLKSHKAYYSQPNCGRVWCKDRSKPINDNCETISYFPAFDGTECARNKWCIEMSCVENPKKMLFCNDINKKTCSRYSKAKLKHYCKNNDFFDICCRTCVLLKADKLI</sequence>
<dbReference type="PANTHER" id="PTHR11905:SF159">
    <property type="entry name" value="ADAM METALLOPROTEASE"/>
    <property type="match status" value="1"/>
</dbReference>
<keyword evidence="5" id="KW-1185">Reference proteome</keyword>
<keyword evidence="1" id="KW-0862">Zinc</keyword>
<gene>
    <name evidence="4" type="ORF">WR25_08010</name>
</gene>
<protein>
    <recommendedName>
        <fullName evidence="3">Peptidase M12B domain-containing protein</fullName>
    </recommendedName>
</protein>
<dbReference type="Proteomes" id="UP000218231">
    <property type="component" value="Unassembled WGS sequence"/>
</dbReference>
<evidence type="ECO:0000313" key="4">
    <source>
        <dbReference type="EMBL" id="PAV63772.1"/>
    </source>
</evidence>
<feature type="binding site" evidence="1">
    <location>
        <position position="256"/>
    </location>
    <ligand>
        <name>Zn(2+)</name>
        <dbReference type="ChEBI" id="CHEBI:29105"/>
        <note>catalytic</note>
    </ligand>
</feature>
<accession>A0A2A2JQE4</accession>
<dbReference type="AlphaFoldDB" id="A0A2A2JQE4"/>
<proteinExistence type="predicted"/>
<dbReference type="InterPro" id="IPR024079">
    <property type="entry name" value="MetalloPept_cat_dom_sf"/>
</dbReference>
<reference evidence="4 5" key="1">
    <citation type="journal article" date="2017" name="Curr. Biol.">
        <title>Genome architecture and evolution of a unichromosomal asexual nematode.</title>
        <authorList>
            <person name="Fradin H."/>
            <person name="Zegar C."/>
            <person name="Gutwein M."/>
            <person name="Lucas J."/>
            <person name="Kovtun M."/>
            <person name="Corcoran D."/>
            <person name="Baugh L.R."/>
            <person name="Kiontke K."/>
            <person name="Gunsalus K."/>
            <person name="Fitch D.H."/>
            <person name="Piano F."/>
        </authorList>
    </citation>
    <scope>NUCLEOTIDE SEQUENCE [LARGE SCALE GENOMIC DNA]</scope>
    <source>
        <strain evidence="4">PF1309</strain>
    </source>
</reference>
<keyword evidence="1" id="KW-0479">Metal-binding</keyword>